<gene>
    <name evidence="1" type="ORF">E2C01_092059</name>
</gene>
<dbReference type="EMBL" id="VSRR010107329">
    <property type="protein sequence ID" value="MPC96780.1"/>
    <property type="molecule type" value="Genomic_DNA"/>
</dbReference>
<dbReference type="Proteomes" id="UP000324222">
    <property type="component" value="Unassembled WGS sequence"/>
</dbReference>
<evidence type="ECO:0000313" key="2">
    <source>
        <dbReference type="Proteomes" id="UP000324222"/>
    </source>
</evidence>
<keyword evidence="2" id="KW-1185">Reference proteome</keyword>
<dbReference type="OrthoDB" id="18740at2759"/>
<proteinExistence type="predicted"/>
<name>A0A5B7JJ56_PORTR</name>
<dbReference type="AlphaFoldDB" id="A0A5B7JJ56"/>
<accession>A0A5B7JJ56</accession>
<comment type="caution">
    <text evidence="1">The sequence shown here is derived from an EMBL/GenBank/DDBJ whole genome shotgun (WGS) entry which is preliminary data.</text>
</comment>
<sequence length="50" mass="5240">MEGSGTRVAVLGDTIKHFPAGQLSAFDISAANVSKEDIQVHIVSKCALNL</sequence>
<protein>
    <submittedName>
        <fullName evidence="1">Uncharacterized protein</fullName>
    </submittedName>
</protein>
<organism evidence="1 2">
    <name type="scientific">Portunus trituberculatus</name>
    <name type="common">Swimming crab</name>
    <name type="synonym">Neptunus trituberculatus</name>
    <dbReference type="NCBI Taxonomy" id="210409"/>
    <lineage>
        <taxon>Eukaryota</taxon>
        <taxon>Metazoa</taxon>
        <taxon>Ecdysozoa</taxon>
        <taxon>Arthropoda</taxon>
        <taxon>Crustacea</taxon>
        <taxon>Multicrustacea</taxon>
        <taxon>Malacostraca</taxon>
        <taxon>Eumalacostraca</taxon>
        <taxon>Eucarida</taxon>
        <taxon>Decapoda</taxon>
        <taxon>Pleocyemata</taxon>
        <taxon>Brachyura</taxon>
        <taxon>Eubrachyura</taxon>
        <taxon>Portunoidea</taxon>
        <taxon>Portunidae</taxon>
        <taxon>Portuninae</taxon>
        <taxon>Portunus</taxon>
    </lineage>
</organism>
<evidence type="ECO:0000313" key="1">
    <source>
        <dbReference type="EMBL" id="MPC96780.1"/>
    </source>
</evidence>
<reference evidence="1 2" key="1">
    <citation type="submission" date="2019-05" db="EMBL/GenBank/DDBJ databases">
        <title>Another draft genome of Portunus trituberculatus and its Hox gene families provides insights of decapod evolution.</title>
        <authorList>
            <person name="Jeong J.-H."/>
            <person name="Song I."/>
            <person name="Kim S."/>
            <person name="Choi T."/>
            <person name="Kim D."/>
            <person name="Ryu S."/>
            <person name="Kim W."/>
        </authorList>
    </citation>
    <scope>NUCLEOTIDE SEQUENCE [LARGE SCALE GENOMIC DNA]</scope>
    <source>
        <tissue evidence="1">Muscle</tissue>
    </source>
</reference>